<feature type="coiled-coil region" evidence="1">
    <location>
        <begin position="180"/>
        <end position="266"/>
    </location>
</feature>
<dbReference type="EMBL" id="RWJN01000179">
    <property type="protein sequence ID" value="TCD65464.1"/>
    <property type="molecule type" value="Genomic_DNA"/>
</dbReference>
<keyword evidence="1" id="KW-0175">Coiled coil</keyword>
<sequence>MDSRGRSRDVSPIALARQRLHVDHPEIYDDDSSPVIVLTPSHLALGLIPQPHDHIHPHTTTAKSRSTTPTTRNTPAMSTLSPDPSASGPLTPPEFPYSELDHRTLEYYDSPPSPPRTLQDQMQVAYALDNMHLAKVLLLKLQGIEVTSDDDPRIAQVKDADFSDAFVPSGGLMLDEEIEKRCREAERREVERKKRRAREERLKACERIWETSIRCLREEKDRVARRKDDKLREKRRVQFEMKEREREAKEKEAERMQDAFTRHTRQLRVPTHPSQRAVLSYGALPVSSPLRRQHKVDTSFQYAIMQAPQSPPSASSRHLSSSPKSPLRAYNDFVVQSRNVSFSDVIKGMHGPLFPLGVEEEG</sequence>
<dbReference type="AlphaFoldDB" id="A0A4R0RSK5"/>
<evidence type="ECO:0000256" key="1">
    <source>
        <dbReference type="SAM" id="Coils"/>
    </source>
</evidence>
<proteinExistence type="predicted"/>
<name>A0A4R0RSK5_9APHY</name>
<evidence type="ECO:0000313" key="3">
    <source>
        <dbReference type="EMBL" id="TCD65464.1"/>
    </source>
</evidence>
<organism evidence="3 4">
    <name type="scientific">Steccherinum ochraceum</name>
    <dbReference type="NCBI Taxonomy" id="92696"/>
    <lineage>
        <taxon>Eukaryota</taxon>
        <taxon>Fungi</taxon>
        <taxon>Dikarya</taxon>
        <taxon>Basidiomycota</taxon>
        <taxon>Agaricomycotina</taxon>
        <taxon>Agaricomycetes</taxon>
        <taxon>Polyporales</taxon>
        <taxon>Steccherinaceae</taxon>
        <taxon>Steccherinum</taxon>
    </lineage>
</organism>
<dbReference type="OrthoDB" id="3270558at2759"/>
<keyword evidence="4" id="KW-1185">Reference proteome</keyword>
<evidence type="ECO:0000256" key="2">
    <source>
        <dbReference type="SAM" id="MobiDB-lite"/>
    </source>
</evidence>
<gene>
    <name evidence="3" type="ORF">EIP91_002581</name>
</gene>
<protein>
    <submittedName>
        <fullName evidence="3">Uncharacterized protein</fullName>
    </submittedName>
</protein>
<dbReference type="Proteomes" id="UP000292702">
    <property type="component" value="Unassembled WGS sequence"/>
</dbReference>
<evidence type="ECO:0000313" key="4">
    <source>
        <dbReference type="Proteomes" id="UP000292702"/>
    </source>
</evidence>
<feature type="non-terminal residue" evidence="3">
    <location>
        <position position="362"/>
    </location>
</feature>
<reference evidence="3 4" key="1">
    <citation type="submission" date="2018-11" db="EMBL/GenBank/DDBJ databases">
        <title>Genome assembly of Steccherinum ochraceum LE-BIN_3174, the white-rot fungus of the Steccherinaceae family (The Residual Polyporoid clade, Polyporales, Basidiomycota).</title>
        <authorList>
            <person name="Fedorova T.V."/>
            <person name="Glazunova O.A."/>
            <person name="Landesman E.O."/>
            <person name="Moiseenko K.V."/>
            <person name="Psurtseva N.V."/>
            <person name="Savinova O.S."/>
            <person name="Shakhova N.V."/>
            <person name="Tyazhelova T.V."/>
            <person name="Vasina D.V."/>
        </authorList>
    </citation>
    <scope>NUCLEOTIDE SEQUENCE [LARGE SCALE GENOMIC DNA]</scope>
    <source>
        <strain evidence="3 4">LE-BIN_3174</strain>
    </source>
</reference>
<accession>A0A4R0RSK5</accession>
<feature type="region of interest" description="Disordered" evidence="2">
    <location>
        <begin position="55"/>
        <end position="93"/>
    </location>
</feature>
<feature type="compositionally biased region" description="Low complexity" evidence="2">
    <location>
        <begin position="59"/>
        <end position="75"/>
    </location>
</feature>
<comment type="caution">
    <text evidence="3">The sequence shown here is derived from an EMBL/GenBank/DDBJ whole genome shotgun (WGS) entry which is preliminary data.</text>
</comment>
<feature type="region of interest" description="Disordered" evidence="2">
    <location>
        <begin position="307"/>
        <end position="326"/>
    </location>
</feature>